<evidence type="ECO:0000256" key="2">
    <source>
        <dbReference type="ARBA" id="ARBA00022840"/>
    </source>
</evidence>
<reference evidence="4 6" key="2">
    <citation type="submission" date="2018-12" db="EMBL/GenBank/DDBJ databases">
        <title>Streptomyces griseoviridis F1-27 complete genome.</title>
        <authorList>
            <person name="Mariita R.M."/>
            <person name="Sello J.K."/>
        </authorList>
    </citation>
    <scope>NUCLEOTIDE SEQUENCE [LARGE SCALE GENOMIC DNA]</scope>
    <source>
        <strain evidence="4 6">F1-27</strain>
    </source>
</reference>
<gene>
    <name evidence="4" type="primary">zapE</name>
    <name evidence="5" type="ORF">DDJ31_30385</name>
    <name evidence="4" type="ORF">ELQ87_08945</name>
</gene>
<evidence type="ECO:0000313" key="4">
    <source>
        <dbReference type="EMBL" id="AZS84402.1"/>
    </source>
</evidence>
<dbReference type="SUPFAM" id="SSF52540">
    <property type="entry name" value="P-loop containing nucleoside triphosphate hydrolases"/>
    <property type="match status" value="1"/>
</dbReference>
<dbReference type="Pfam" id="PF03969">
    <property type="entry name" value="AFG1_ATPase"/>
    <property type="match status" value="2"/>
</dbReference>
<keyword evidence="4" id="KW-0132">Cell division</keyword>
<name>A0A3S9Z9H4_STRGD</name>
<evidence type="ECO:0000313" key="7">
    <source>
        <dbReference type="Proteomes" id="UP000501753"/>
    </source>
</evidence>
<dbReference type="PANTHER" id="PTHR12169:SF6">
    <property type="entry name" value="AFG1-LIKE ATPASE"/>
    <property type="match status" value="1"/>
</dbReference>
<dbReference type="Gene3D" id="3.40.50.300">
    <property type="entry name" value="P-loop containing nucleotide triphosphate hydrolases"/>
    <property type="match status" value="1"/>
</dbReference>
<proteinExistence type="predicted"/>
<dbReference type="GO" id="GO:0016887">
    <property type="term" value="F:ATP hydrolysis activity"/>
    <property type="evidence" value="ECO:0007669"/>
    <property type="project" value="InterPro"/>
</dbReference>
<keyword evidence="1" id="KW-0547">Nucleotide-binding</keyword>
<dbReference type="EMBL" id="CP029078">
    <property type="protein sequence ID" value="QCN88739.1"/>
    <property type="molecule type" value="Genomic_DNA"/>
</dbReference>
<dbReference type="Proteomes" id="UP000271291">
    <property type="component" value="Chromosome"/>
</dbReference>
<dbReference type="NCBIfam" id="NF040713">
    <property type="entry name" value="ZapE"/>
    <property type="match status" value="1"/>
</dbReference>
<dbReference type="InterPro" id="IPR027417">
    <property type="entry name" value="P-loop_NTPase"/>
</dbReference>
<evidence type="ECO:0000313" key="5">
    <source>
        <dbReference type="EMBL" id="QCN88739.1"/>
    </source>
</evidence>
<dbReference type="AlphaFoldDB" id="A0A3S9Z9H4"/>
<accession>A0A3S9Z9H4</accession>
<dbReference type="GO" id="GO:0005737">
    <property type="term" value="C:cytoplasm"/>
    <property type="evidence" value="ECO:0007669"/>
    <property type="project" value="TreeGrafter"/>
</dbReference>
<evidence type="ECO:0000313" key="6">
    <source>
        <dbReference type="Proteomes" id="UP000271291"/>
    </source>
</evidence>
<protein>
    <submittedName>
        <fullName evidence="4">Cell division protein ZapE</fullName>
    </submittedName>
</protein>
<evidence type="ECO:0000256" key="1">
    <source>
        <dbReference type="ARBA" id="ARBA00022741"/>
    </source>
</evidence>
<sequence>MGSPPGRPPAPAGLAWSTVSSSSAAAQGPSPIADPAPQSLCAREPRVPADRLVAEMVPPPRFDAVRFDTYVPDPNQPSQTEAVRILAEFAAGLGGAHPAQGPRRGFLGLGRPKAHRSPAGPRGVYLDGGYGVGKTHLLASLWHATPAEPALKAFGTFVELTNLVGALGFQQTVRTLSGHRLLCIDEFELDDPGDTVLVSSLLGKLVDAGVALAATSNTLPGKLGEGRFASADFLREIQGLSARFRSLRIDGEDYRHRGLPEAPEPFTDEQVTKAAYATPGASLDAFPLLLDHLSRVHPSRYGALTEGIEAVCLTEVRAVPDQSTALRLVVLADRLYDREVPVLASGSPFDQLFSQEMLSGGYKKKYFRAISRLTALARDGKKLVDAAPGD</sequence>
<feature type="compositionally biased region" description="Pro residues" evidence="3">
    <location>
        <begin position="1"/>
        <end position="11"/>
    </location>
</feature>
<dbReference type="PANTHER" id="PTHR12169">
    <property type="entry name" value="ATPASE N2B"/>
    <property type="match status" value="1"/>
</dbReference>
<feature type="region of interest" description="Disordered" evidence="3">
    <location>
        <begin position="1"/>
        <end position="44"/>
    </location>
</feature>
<keyword evidence="7" id="KW-1185">Reference proteome</keyword>
<dbReference type="EMBL" id="CP034687">
    <property type="protein sequence ID" value="AZS84402.1"/>
    <property type="molecule type" value="Genomic_DNA"/>
</dbReference>
<dbReference type="GO" id="GO:0005524">
    <property type="term" value="F:ATP binding"/>
    <property type="evidence" value="ECO:0007669"/>
    <property type="project" value="UniProtKB-KW"/>
</dbReference>
<dbReference type="GO" id="GO:0051301">
    <property type="term" value="P:cell division"/>
    <property type="evidence" value="ECO:0007669"/>
    <property type="project" value="UniProtKB-KW"/>
</dbReference>
<keyword evidence="4" id="KW-0131">Cell cycle</keyword>
<evidence type="ECO:0000256" key="3">
    <source>
        <dbReference type="SAM" id="MobiDB-lite"/>
    </source>
</evidence>
<dbReference type="OrthoDB" id="9774491at2"/>
<keyword evidence="2" id="KW-0067">ATP-binding</keyword>
<dbReference type="KEGG" id="sgd:ELQ87_08945"/>
<feature type="compositionally biased region" description="Low complexity" evidence="3">
    <location>
        <begin position="12"/>
        <end position="26"/>
    </location>
</feature>
<dbReference type="InterPro" id="IPR005654">
    <property type="entry name" value="ATPase_AFG1-like"/>
</dbReference>
<organism evidence="4 6">
    <name type="scientific">Streptomyces griseoviridis</name>
    <dbReference type="NCBI Taxonomy" id="45398"/>
    <lineage>
        <taxon>Bacteria</taxon>
        <taxon>Bacillati</taxon>
        <taxon>Actinomycetota</taxon>
        <taxon>Actinomycetes</taxon>
        <taxon>Kitasatosporales</taxon>
        <taxon>Streptomycetaceae</taxon>
        <taxon>Streptomyces</taxon>
    </lineage>
</organism>
<dbReference type="Proteomes" id="UP000501753">
    <property type="component" value="Chromosome"/>
</dbReference>
<reference evidence="5 7" key="1">
    <citation type="submission" date="2018-04" db="EMBL/GenBank/DDBJ databases">
        <title>Complete genome sequences of Streptomyces griseoviridis K61 and characterization of antagonistic properties of biological control agents.</title>
        <authorList>
            <person name="Mariita R.M."/>
            <person name="Sello J.K."/>
        </authorList>
    </citation>
    <scope>NUCLEOTIDE SEQUENCE [LARGE SCALE GENOMIC DNA]</scope>
    <source>
        <strain evidence="5 7">K61</strain>
    </source>
</reference>
<dbReference type="RefSeq" id="WP_127177306.1">
    <property type="nucleotide sequence ID" value="NZ_CP029078.1"/>
</dbReference>